<proteinExistence type="predicted"/>
<name>A0A0B6ZW62_9EUPU</name>
<protein>
    <submittedName>
        <fullName evidence="1">Uncharacterized protein</fullName>
    </submittedName>
</protein>
<sequence length="56" mass="6689">MMIFKYKLLVMEKTKQQLESSHIIVEITTLEHLYCLGLSTCAMKRHWEIKFSILCQ</sequence>
<evidence type="ECO:0000313" key="1">
    <source>
        <dbReference type="EMBL" id="CEK72056.1"/>
    </source>
</evidence>
<dbReference type="AlphaFoldDB" id="A0A0B6ZW62"/>
<feature type="non-terminal residue" evidence="1">
    <location>
        <position position="56"/>
    </location>
</feature>
<organism evidence="1">
    <name type="scientific">Arion vulgaris</name>
    <dbReference type="NCBI Taxonomy" id="1028688"/>
    <lineage>
        <taxon>Eukaryota</taxon>
        <taxon>Metazoa</taxon>
        <taxon>Spiralia</taxon>
        <taxon>Lophotrochozoa</taxon>
        <taxon>Mollusca</taxon>
        <taxon>Gastropoda</taxon>
        <taxon>Heterobranchia</taxon>
        <taxon>Euthyneura</taxon>
        <taxon>Panpulmonata</taxon>
        <taxon>Eupulmonata</taxon>
        <taxon>Stylommatophora</taxon>
        <taxon>Helicina</taxon>
        <taxon>Arionoidea</taxon>
        <taxon>Arionidae</taxon>
        <taxon>Arion</taxon>
    </lineage>
</organism>
<reference evidence="1" key="1">
    <citation type="submission" date="2014-12" db="EMBL/GenBank/DDBJ databases">
        <title>Insight into the proteome of Arion vulgaris.</title>
        <authorList>
            <person name="Aradska J."/>
            <person name="Bulat T."/>
            <person name="Smidak R."/>
            <person name="Sarate P."/>
            <person name="Gangsoo J."/>
            <person name="Sialana F."/>
            <person name="Bilban M."/>
            <person name="Lubec G."/>
        </authorList>
    </citation>
    <scope>NUCLEOTIDE SEQUENCE</scope>
    <source>
        <tissue evidence="1">Skin</tissue>
    </source>
</reference>
<dbReference type="EMBL" id="HACG01025191">
    <property type="protein sequence ID" value="CEK72056.1"/>
    <property type="molecule type" value="Transcribed_RNA"/>
</dbReference>
<gene>
    <name evidence="1" type="primary">ORF80918</name>
</gene>
<accession>A0A0B6ZW62</accession>